<feature type="compositionally biased region" description="Basic residues" evidence="1">
    <location>
        <begin position="1"/>
        <end position="10"/>
    </location>
</feature>
<accession>A0A1V8TF24</accession>
<keyword evidence="3" id="KW-1185">Reference proteome</keyword>
<protein>
    <submittedName>
        <fullName evidence="2">Uncharacterized protein</fullName>
    </submittedName>
</protein>
<dbReference type="OrthoDB" id="3644322at2759"/>
<sequence length="529" mass="56256">MAKAKPKPPRSVKASTPKMTSAPLATSKPRADGGTGVATAIRRGMKAGIDAATTTPLSTARDPSGMESGVRTVRRVEKQGGMRRDGDAEGFLGALHGQFAGRGDELSGGFLARLCDSYNTGTLDERGLHVGLLRLLINTEGMHLLEQFRGLLPASWKATDLSWLECAVVEDCAWQAKVAGMVVGSGRVVIRPFVKVAKFTEDNDVEDKMDIDVKSDGEDVEVKQVIRKKKRPLGGYRAQSVSHIVGILEEPEPEQVAQAPTKKLPPAPKATPKKPARRAPTKAAVVTAQNDRSPSSISPAPSSTPSPLSAKSDSPFHPTAASTPLPAPKTKLRNLSIPTLSADTKPGTGSNTAIGKIYPTRRSILSVASKPYTHTLCGASFPHPSDVRQHHNGKVGSKSCWVKHGSPAGRDWDEDPNCKVRIGTGDGKVEVEVLRGARGEREGQEGFRGYRVRSWGAWAALLAPKDDGAVADASEEVDARTGVEGDYGAEDQRECDEPVAKKRKMSKEVVGGVGACAEKIAALGLRARK</sequence>
<feature type="region of interest" description="Disordered" evidence="1">
    <location>
        <begin position="479"/>
        <end position="500"/>
    </location>
</feature>
<reference evidence="3" key="1">
    <citation type="submission" date="2017-03" db="EMBL/GenBank/DDBJ databases">
        <title>Genomes of endolithic fungi from Antarctica.</title>
        <authorList>
            <person name="Coleine C."/>
            <person name="Masonjones S."/>
            <person name="Stajich J.E."/>
        </authorList>
    </citation>
    <scope>NUCLEOTIDE SEQUENCE [LARGE SCALE GENOMIC DNA]</scope>
    <source>
        <strain evidence="3">CCFEE 5527</strain>
    </source>
</reference>
<dbReference type="AlphaFoldDB" id="A0A1V8TF24"/>
<feature type="region of interest" description="Disordered" evidence="1">
    <location>
        <begin position="1"/>
        <end position="37"/>
    </location>
</feature>
<dbReference type="EMBL" id="NAJO01000009">
    <property type="protein sequence ID" value="OQO09979.1"/>
    <property type="molecule type" value="Genomic_DNA"/>
</dbReference>
<evidence type="ECO:0000313" key="2">
    <source>
        <dbReference type="EMBL" id="OQO09979.1"/>
    </source>
</evidence>
<comment type="caution">
    <text evidence="2">The sequence shown here is derived from an EMBL/GenBank/DDBJ whole genome shotgun (WGS) entry which is preliminary data.</text>
</comment>
<feature type="compositionally biased region" description="Basic and acidic residues" evidence="1">
    <location>
        <begin position="490"/>
        <end position="500"/>
    </location>
</feature>
<name>A0A1V8TF24_9PEZI</name>
<dbReference type="InParanoid" id="A0A1V8TF24"/>
<evidence type="ECO:0000256" key="1">
    <source>
        <dbReference type="SAM" id="MobiDB-lite"/>
    </source>
</evidence>
<feature type="region of interest" description="Disordered" evidence="1">
    <location>
        <begin position="252"/>
        <end position="331"/>
    </location>
</feature>
<feature type="compositionally biased region" description="Low complexity" evidence="1">
    <location>
        <begin position="281"/>
        <end position="313"/>
    </location>
</feature>
<evidence type="ECO:0000313" key="3">
    <source>
        <dbReference type="Proteomes" id="UP000192596"/>
    </source>
</evidence>
<dbReference type="Proteomes" id="UP000192596">
    <property type="component" value="Unassembled WGS sequence"/>
</dbReference>
<gene>
    <name evidence="2" type="ORF">B0A48_04334</name>
</gene>
<proteinExistence type="predicted"/>
<dbReference type="STRING" id="1507870.A0A1V8TF24"/>
<organism evidence="2 3">
    <name type="scientific">Cryoendolithus antarcticus</name>
    <dbReference type="NCBI Taxonomy" id="1507870"/>
    <lineage>
        <taxon>Eukaryota</taxon>
        <taxon>Fungi</taxon>
        <taxon>Dikarya</taxon>
        <taxon>Ascomycota</taxon>
        <taxon>Pezizomycotina</taxon>
        <taxon>Dothideomycetes</taxon>
        <taxon>Dothideomycetidae</taxon>
        <taxon>Cladosporiales</taxon>
        <taxon>Cladosporiaceae</taxon>
        <taxon>Cryoendolithus</taxon>
    </lineage>
</organism>
<feature type="compositionally biased region" description="Basic residues" evidence="1">
    <location>
        <begin position="271"/>
        <end position="280"/>
    </location>
</feature>